<reference evidence="2" key="2">
    <citation type="journal article" date="2023" name="IMA Fungus">
        <title>Comparative genomic study of the Penicillium genus elucidates a diverse pangenome and 15 lateral gene transfer events.</title>
        <authorList>
            <person name="Petersen C."/>
            <person name="Sorensen T."/>
            <person name="Nielsen M.R."/>
            <person name="Sondergaard T.E."/>
            <person name="Sorensen J.L."/>
            <person name="Fitzpatrick D.A."/>
            <person name="Frisvad J.C."/>
            <person name="Nielsen K.L."/>
        </authorList>
    </citation>
    <scope>NUCLEOTIDE SEQUENCE</scope>
    <source>
        <strain evidence="2">IBT 29677</strain>
    </source>
</reference>
<reference evidence="2" key="1">
    <citation type="submission" date="2022-12" db="EMBL/GenBank/DDBJ databases">
        <authorList>
            <person name="Petersen C."/>
        </authorList>
    </citation>
    <scope>NUCLEOTIDE SEQUENCE</scope>
    <source>
        <strain evidence="2">IBT 29677</strain>
    </source>
</reference>
<dbReference type="RefSeq" id="XP_056481583.1">
    <property type="nucleotide sequence ID" value="XM_056638076.1"/>
</dbReference>
<dbReference type="EMBL" id="JAPZBU010000012">
    <property type="protein sequence ID" value="KAJ5376553.1"/>
    <property type="molecule type" value="Genomic_DNA"/>
</dbReference>
<evidence type="ECO:0000313" key="2">
    <source>
        <dbReference type="EMBL" id="KAJ5376553.1"/>
    </source>
</evidence>
<sequence>MNPPTDTTEREAPGLAIRVSQLSREVGHLREVVRRHGFEIRAFHGRFEAAETLLDALAIGHLIDHPEDAPSTESDAIAIAHIIDQSHDAPATAIIDLPQDASSTGSRTSEEADEVSEDPTGQNKEVEETETTPVSLGPAPATKADVAELLAEIRQVQKQMVVVTELLNGQYSIKYDDQFISTNYQSDLKRREAV</sequence>
<dbReference type="Proteomes" id="UP001147747">
    <property type="component" value="Unassembled WGS sequence"/>
</dbReference>
<protein>
    <submittedName>
        <fullName evidence="2">Uncharacterized protein</fullName>
    </submittedName>
</protein>
<gene>
    <name evidence="2" type="ORF">N7509_013439</name>
</gene>
<dbReference type="GeneID" id="81377056"/>
<comment type="caution">
    <text evidence="2">The sequence shown here is derived from an EMBL/GenBank/DDBJ whole genome shotgun (WGS) entry which is preliminary data.</text>
</comment>
<name>A0A9W9VC08_9EURO</name>
<evidence type="ECO:0000256" key="1">
    <source>
        <dbReference type="SAM" id="MobiDB-lite"/>
    </source>
</evidence>
<proteinExistence type="predicted"/>
<feature type="region of interest" description="Disordered" evidence="1">
    <location>
        <begin position="99"/>
        <end position="140"/>
    </location>
</feature>
<dbReference type="AlphaFoldDB" id="A0A9W9VC08"/>
<organism evidence="2 3">
    <name type="scientific">Penicillium cosmopolitanum</name>
    <dbReference type="NCBI Taxonomy" id="1131564"/>
    <lineage>
        <taxon>Eukaryota</taxon>
        <taxon>Fungi</taxon>
        <taxon>Dikarya</taxon>
        <taxon>Ascomycota</taxon>
        <taxon>Pezizomycotina</taxon>
        <taxon>Eurotiomycetes</taxon>
        <taxon>Eurotiomycetidae</taxon>
        <taxon>Eurotiales</taxon>
        <taxon>Aspergillaceae</taxon>
        <taxon>Penicillium</taxon>
    </lineage>
</organism>
<accession>A0A9W9VC08</accession>
<keyword evidence="3" id="KW-1185">Reference proteome</keyword>
<evidence type="ECO:0000313" key="3">
    <source>
        <dbReference type="Proteomes" id="UP001147747"/>
    </source>
</evidence>